<evidence type="ECO:0000313" key="11">
    <source>
        <dbReference type="Proteomes" id="UP001156560"/>
    </source>
</evidence>
<dbReference type="GO" id="GO:0009102">
    <property type="term" value="P:biotin biosynthetic process"/>
    <property type="evidence" value="ECO:0007669"/>
    <property type="project" value="UniProtKB-UniRule"/>
</dbReference>
<dbReference type="SUPFAM" id="SSF53383">
    <property type="entry name" value="PLP-dependent transferases"/>
    <property type="match status" value="1"/>
</dbReference>
<dbReference type="InterPro" id="IPR049704">
    <property type="entry name" value="Aminotrans_3_PPA_site"/>
</dbReference>
<evidence type="ECO:0000256" key="1">
    <source>
        <dbReference type="ARBA" id="ARBA00001933"/>
    </source>
</evidence>
<accession>A0AA47JIA8</accession>
<dbReference type="InterPro" id="IPR015421">
    <property type="entry name" value="PyrdxlP-dep_Trfase_major"/>
</dbReference>
<keyword evidence="3 9" id="KW-0032">Aminotransferase</keyword>
<comment type="cofactor">
    <cofactor evidence="1 9">
        <name>pyridoxal 5'-phosphate</name>
        <dbReference type="ChEBI" id="CHEBI:597326"/>
    </cofactor>
</comment>
<keyword evidence="7 9" id="KW-0663">Pyridoxal phosphate</keyword>
<dbReference type="Gene3D" id="3.40.640.10">
    <property type="entry name" value="Type I PLP-dependent aspartate aminotransferase-like (Major domain)"/>
    <property type="match status" value="1"/>
</dbReference>
<dbReference type="EMBL" id="CP114194">
    <property type="protein sequence ID" value="WAT91248.1"/>
    <property type="molecule type" value="Genomic_DNA"/>
</dbReference>
<evidence type="ECO:0000256" key="6">
    <source>
        <dbReference type="ARBA" id="ARBA00022756"/>
    </source>
</evidence>
<evidence type="ECO:0000256" key="7">
    <source>
        <dbReference type="ARBA" id="ARBA00022898"/>
    </source>
</evidence>
<feature type="modified residue" description="N6-(pyridoxal phosphate)lysine" evidence="9">
    <location>
        <position position="271"/>
    </location>
</feature>
<dbReference type="Pfam" id="PF00202">
    <property type="entry name" value="Aminotran_3"/>
    <property type="match status" value="1"/>
</dbReference>
<dbReference type="NCBIfam" id="NF004624">
    <property type="entry name" value="PRK05964.1"/>
    <property type="match status" value="1"/>
</dbReference>
<comment type="pathway">
    <text evidence="2 9">Cofactor biosynthesis; biotin biosynthesis; 7,8-diaminononanoate from 8-amino-7-oxononanoate (SAM route): step 1/1.</text>
</comment>
<dbReference type="InterPro" id="IPR005815">
    <property type="entry name" value="BioA"/>
</dbReference>
<dbReference type="CDD" id="cd00610">
    <property type="entry name" value="OAT_like"/>
    <property type="match status" value="1"/>
</dbReference>
<dbReference type="RefSeq" id="WP_140096322.1">
    <property type="nucleotide sequence ID" value="NZ_CP114194.1"/>
</dbReference>
<comment type="function">
    <text evidence="9">Catalyzes the transfer of the alpha-amino group from S-adenosyl-L-methionine (SAM) to 7-keto-8-aminopelargonic acid (KAPA) to form 7,8-diaminopelargonic acid (DAPA). It is the only aminotransferase known to utilize SAM as an amino donor.</text>
</comment>
<comment type="catalytic activity">
    <reaction evidence="8 9">
        <text>(8S)-8-amino-7-oxononanoate + S-adenosyl-L-methionine = S-adenosyl-4-methylsulfanyl-2-oxobutanoate + (7R,8S)-7,8-diammoniononanoate</text>
        <dbReference type="Rhea" id="RHEA:16861"/>
        <dbReference type="ChEBI" id="CHEBI:16490"/>
        <dbReference type="ChEBI" id="CHEBI:59789"/>
        <dbReference type="ChEBI" id="CHEBI:149468"/>
        <dbReference type="ChEBI" id="CHEBI:149469"/>
        <dbReference type="EC" id="2.6.1.62"/>
    </reaction>
</comment>
<keyword evidence="4 9" id="KW-0808">Transferase</keyword>
<feature type="binding site" evidence="9">
    <location>
        <position position="388"/>
    </location>
    <ligand>
        <name>substrate</name>
    </ligand>
</feature>
<dbReference type="NCBIfam" id="NF005940">
    <property type="entry name" value="PRK07986.1"/>
    <property type="match status" value="1"/>
</dbReference>
<dbReference type="InterPro" id="IPR015422">
    <property type="entry name" value="PyrdxlP-dep_Trfase_small"/>
</dbReference>
<evidence type="ECO:0000313" key="10">
    <source>
        <dbReference type="EMBL" id="WAT91248.1"/>
    </source>
</evidence>
<comment type="subunit">
    <text evidence="9">Homodimer.</text>
</comment>
<feature type="binding site" evidence="9">
    <location>
        <position position="242"/>
    </location>
    <ligand>
        <name>pyridoxal 5'-phosphate</name>
        <dbReference type="ChEBI" id="CHEBI:597326"/>
    </ligand>
</feature>
<dbReference type="PROSITE" id="PS00600">
    <property type="entry name" value="AA_TRANSFER_CLASS_3"/>
    <property type="match status" value="1"/>
</dbReference>
<name>A0AA47JIA8_VIBPH</name>
<dbReference type="PIRSF" id="PIRSF000521">
    <property type="entry name" value="Transaminase_4ab_Lys_Orn"/>
    <property type="match status" value="1"/>
</dbReference>
<evidence type="ECO:0000256" key="8">
    <source>
        <dbReference type="ARBA" id="ARBA00048449"/>
    </source>
</evidence>
<dbReference type="GO" id="GO:0004015">
    <property type="term" value="F:adenosylmethionine-8-amino-7-oxononanoate transaminase activity"/>
    <property type="evidence" value="ECO:0007669"/>
    <property type="project" value="UniProtKB-UniRule"/>
</dbReference>
<reference evidence="10" key="1">
    <citation type="submission" date="2022-12" db="EMBL/GenBank/DDBJ databases">
        <title>Vibrio parahaemolyticus become highly virulent by producing novel Tc toxins.</title>
        <authorList>
            <person name="Yang F."/>
            <person name="You Y."/>
            <person name="Lai Q."/>
            <person name="Xu L."/>
            <person name="Li F."/>
        </authorList>
    </citation>
    <scope>NUCLEOTIDE SEQUENCE</scope>
    <source>
        <strain evidence="10">Vp-HL-202005</strain>
    </source>
</reference>
<dbReference type="PANTHER" id="PTHR42684:SF17">
    <property type="entry name" value="ADENOSYLMETHIONINE-8-AMINO-7-OXONONANOATE AMINOTRANSFERASE"/>
    <property type="match status" value="1"/>
</dbReference>
<dbReference type="Gene3D" id="3.90.1150.10">
    <property type="entry name" value="Aspartate Aminotransferase, domain 1"/>
    <property type="match status" value="1"/>
</dbReference>
<dbReference type="Proteomes" id="UP001156560">
    <property type="component" value="Chromosome 1"/>
</dbReference>
<dbReference type="NCBIfam" id="TIGR00508">
    <property type="entry name" value="bioA"/>
    <property type="match status" value="1"/>
</dbReference>
<keyword evidence="9" id="KW-0963">Cytoplasm</keyword>
<feature type="binding site" evidence="9">
    <location>
        <position position="304"/>
    </location>
    <ligand>
        <name>substrate</name>
    </ligand>
</feature>
<gene>
    <name evidence="9 10" type="primary">bioA</name>
    <name evidence="10" type="ORF">O1Q84_05375</name>
</gene>
<sequence>MDLAFDRHHIWHPYTSTLTPLTCYPVASANGVHIKLEDGTELVDGMSSWWSTIHGYNHPHLNQAAHQQIDQVSHVMFGGITHQPAISLCKKLLSLAPNNLEHVFLADSGSVAVEVSLKMALQYWHAKGERRPKFLTLRHGYHGDTFAAMSVTDPDNSMHSLYKGFLPEHIFAQSPTCGYWDEWKPEDLADFEDKIDSHYQELAAVILEPIVQGAGGMRIYHPEFLKGVRRLCDKYDLLLIADEIATGFGRTGKLFACEHADVQPDILCVGKALTGGYMTLSATLASKHVADTVCGGDAGCFMHGPTFMGNPLACAVATASLELIEQGDWQQQTQQIEMLFSELLPKLEEYDLVKNTRWLGAIGVVETHRPVNMETIQALFVEHGVWIRPFGKLIYMMPPFISKPEDIEKLINAIDAALQRKDCFAS</sequence>
<feature type="binding site" evidence="9">
    <location>
        <begin position="305"/>
        <end position="306"/>
    </location>
    <ligand>
        <name>pyridoxal 5'-phosphate</name>
        <dbReference type="ChEBI" id="CHEBI:597326"/>
    </ligand>
</feature>
<evidence type="ECO:0000256" key="9">
    <source>
        <dbReference type="HAMAP-Rule" id="MF_00834"/>
    </source>
</evidence>
<evidence type="ECO:0000256" key="3">
    <source>
        <dbReference type="ARBA" id="ARBA00022576"/>
    </source>
</evidence>
<dbReference type="FunFam" id="3.40.640.10:FF:000041">
    <property type="entry name" value="Adenosylmethionine-8-amino-7-oxononanoate aminotransferase"/>
    <property type="match status" value="1"/>
</dbReference>
<dbReference type="InterPro" id="IPR015424">
    <property type="entry name" value="PyrdxlP-dep_Trfase"/>
</dbReference>
<dbReference type="InterPro" id="IPR005814">
    <property type="entry name" value="Aminotrans_3"/>
</dbReference>
<evidence type="ECO:0000256" key="4">
    <source>
        <dbReference type="ARBA" id="ARBA00022679"/>
    </source>
</evidence>
<feature type="site" description="Participates in the substrate recognition with KAPA and in a stacking interaction with the adenine ring of SAM" evidence="9">
    <location>
        <position position="14"/>
    </location>
</feature>
<dbReference type="GO" id="GO:0005737">
    <property type="term" value="C:cytoplasm"/>
    <property type="evidence" value="ECO:0007669"/>
    <property type="project" value="UniProtKB-SubCell"/>
</dbReference>
<feature type="binding site" evidence="9">
    <location>
        <position position="271"/>
    </location>
    <ligand>
        <name>substrate</name>
    </ligand>
</feature>
<dbReference type="HAMAP" id="MF_00834">
    <property type="entry name" value="BioA"/>
    <property type="match status" value="1"/>
</dbReference>
<protein>
    <recommendedName>
        <fullName evidence="9">Adenosylmethionine-8-amino-7-oxononanoate aminotransferase</fullName>
        <ecNumber evidence="9">2.6.1.62</ecNumber>
    </recommendedName>
    <alternativeName>
        <fullName evidence="9">7,8-diamino-pelargonic acid aminotransferase</fullName>
        <shortName evidence="9">DAPA AT</shortName>
        <shortName evidence="9">DAPA aminotransferase</shortName>
    </alternativeName>
    <alternativeName>
        <fullName evidence="9">7,8-diaminononanoate synthase</fullName>
        <shortName evidence="9">DANS</shortName>
    </alternativeName>
    <alternativeName>
        <fullName evidence="9">Diaminopelargonic acid synthase</fullName>
    </alternativeName>
</protein>
<keyword evidence="6 9" id="KW-0093">Biotin biosynthesis</keyword>
<comment type="subcellular location">
    <subcellularLocation>
        <location evidence="9">Cytoplasm</location>
    </subcellularLocation>
</comment>
<dbReference type="EC" id="2.6.1.62" evidence="9"/>
<feature type="binding site" evidence="9">
    <location>
        <position position="49"/>
    </location>
    <ligand>
        <name>substrate</name>
    </ligand>
</feature>
<comment type="similarity">
    <text evidence="9">Belongs to the class-III pyridoxal-phosphate-dependent aminotransferase family. BioA subfamily.</text>
</comment>
<evidence type="ECO:0000256" key="5">
    <source>
        <dbReference type="ARBA" id="ARBA00022691"/>
    </source>
</evidence>
<feature type="binding site" evidence="9">
    <location>
        <begin position="109"/>
        <end position="110"/>
    </location>
    <ligand>
        <name>pyridoxal 5'-phosphate</name>
        <dbReference type="ChEBI" id="CHEBI:597326"/>
    </ligand>
</feature>
<dbReference type="GO" id="GO:0030170">
    <property type="term" value="F:pyridoxal phosphate binding"/>
    <property type="evidence" value="ECO:0007669"/>
    <property type="project" value="UniProtKB-UniRule"/>
</dbReference>
<proteinExistence type="inferred from homology"/>
<dbReference type="AlphaFoldDB" id="A0AA47JIA8"/>
<evidence type="ECO:0000256" key="2">
    <source>
        <dbReference type="ARBA" id="ARBA00005063"/>
    </source>
</evidence>
<feature type="binding site" evidence="9">
    <location>
        <position position="141"/>
    </location>
    <ligand>
        <name>substrate</name>
    </ligand>
</feature>
<organism evidence="10 11">
    <name type="scientific">Vibrio parahaemolyticus</name>
    <dbReference type="NCBI Taxonomy" id="670"/>
    <lineage>
        <taxon>Bacteria</taxon>
        <taxon>Pseudomonadati</taxon>
        <taxon>Pseudomonadota</taxon>
        <taxon>Gammaproteobacteria</taxon>
        <taxon>Vibrionales</taxon>
        <taxon>Vibrionaceae</taxon>
        <taxon>Vibrio</taxon>
    </lineage>
</organism>
<keyword evidence="5 9" id="KW-0949">S-adenosyl-L-methionine</keyword>
<dbReference type="PANTHER" id="PTHR42684">
    <property type="entry name" value="ADENOSYLMETHIONINE-8-AMINO-7-OXONONANOATE AMINOTRANSFERASE"/>
    <property type="match status" value="1"/>
</dbReference>